<keyword evidence="1" id="KW-0732">Signal</keyword>
<sequence length="111" mass="12484">MGITLAKAICTLFILIKQSSLLEIEEAGVQCGGPCISDARQHCNTPKNLVNLHCATYVDSIFRCYLLLHNLITVKISSLRQLELCPSPAILQLNMPLFPTHFQFEPRRLFV</sequence>
<dbReference type="EnsemblMetazoa" id="GPAI017563-RA">
    <property type="protein sequence ID" value="GPAI017563-PA"/>
    <property type="gene ID" value="GPAI017563"/>
</dbReference>
<evidence type="ECO:0000256" key="1">
    <source>
        <dbReference type="SAM" id="SignalP"/>
    </source>
</evidence>
<evidence type="ECO:0008006" key="4">
    <source>
        <dbReference type="Google" id="ProtNLM"/>
    </source>
</evidence>
<feature type="chain" id="PRO_5008403015" description="Secreted protein" evidence="1">
    <location>
        <begin position="22"/>
        <end position="111"/>
    </location>
</feature>
<organism evidence="2 3">
    <name type="scientific">Glossina pallidipes</name>
    <name type="common">Tsetse fly</name>
    <dbReference type="NCBI Taxonomy" id="7398"/>
    <lineage>
        <taxon>Eukaryota</taxon>
        <taxon>Metazoa</taxon>
        <taxon>Ecdysozoa</taxon>
        <taxon>Arthropoda</taxon>
        <taxon>Hexapoda</taxon>
        <taxon>Insecta</taxon>
        <taxon>Pterygota</taxon>
        <taxon>Neoptera</taxon>
        <taxon>Endopterygota</taxon>
        <taxon>Diptera</taxon>
        <taxon>Brachycera</taxon>
        <taxon>Muscomorpha</taxon>
        <taxon>Hippoboscoidea</taxon>
        <taxon>Glossinidae</taxon>
        <taxon>Glossina</taxon>
    </lineage>
</organism>
<name>A0A1A9ZKF6_GLOPL</name>
<protein>
    <recommendedName>
        <fullName evidence="4">Secreted protein</fullName>
    </recommendedName>
</protein>
<proteinExistence type="predicted"/>
<keyword evidence="3" id="KW-1185">Reference proteome</keyword>
<dbReference type="VEuPathDB" id="VectorBase:GPAI017563"/>
<accession>A0A1A9ZKF6</accession>
<reference evidence="3" key="1">
    <citation type="submission" date="2014-03" db="EMBL/GenBank/DDBJ databases">
        <authorList>
            <person name="Aksoy S."/>
            <person name="Warren W."/>
            <person name="Wilson R.K."/>
        </authorList>
    </citation>
    <scope>NUCLEOTIDE SEQUENCE [LARGE SCALE GENOMIC DNA]</scope>
    <source>
        <strain evidence="3">IAEA</strain>
    </source>
</reference>
<reference evidence="2" key="2">
    <citation type="submission" date="2020-05" db="UniProtKB">
        <authorList>
            <consortium name="EnsemblMetazoa"/>
        </authorList>
    </citation>
    <scope>IDENTIFICATION</scope>
    <source>
        <strain evidence="2">IAEA</strain>
    </source>
</reference>
<feature type="signal peptide" evidence="1">
    <location>
        <begin position="1"/>
        <end position="21"/>
    </location>
</feature>
<dbReference type="AlphaFoldDB" id="A0A1A9ZKF6"/>
<evidence type="ECO:0000313" key="2">
    <source>
        <dbReference type="EnsemblMetazoa" id="GPAI017563-PA"/>
    </source>
</evidence>
<dbReference type="Proteomes" id="UP000092445">
    <property type="component" value="Unassembled WGS sequence"/>
</dbReference>
<evidence type="ECO:0000313" key="3">
    <source>
        <dbReference type="Proteomes" id="UP000092445"/>
    </source>
</evidence>